<reference evidence="1 2" key="1">
    <citation type="journal article" date="2022" name="bioRxiv">
        <title>Genomics of Preaxostyla Flagellates Illuminates Evolutionary Transitions and the Path Towards Mitochondrial Loss.</title>
        <authorList>
            <person name="Novak L.V.F."/>
            <person name="Treitli S.C."/>
            <person name="Pyrih J."/>
            <person name="Halakuc P."/>
            <person name="Pipaliya S.V."/>
            <person name="Vacek V."/>
            <person name="Brzon O."/>
            <person name="Soukal P."/>
            <person name="Eme L."/>
            <person name="Dacks J.B."/>
            <person name="Karnkowska A."/>
            <person name="Elias M."/>
            <person name="Hampl V."/>
        </authorList>
    </citation>
    <scope>NUCLEOTIDE SEQUENCE [LARGE SCALE GENOMIC DNA]</scope>
    <source>
        <strain evidence="1">NAU3</strain>
        <tissue evidence="1">Gut</tissue>
    </source>
</reference>
<evidence type="ECO:0000313" key="2">
    <source>
        <dbReference type="Proteomes" id="UP001281761"/>
    </source>
</evidence>
<gene>
    <name evidence="1" type="ORF">BLNAU_16585</name>
</gene>
<comment type="caution">
    <text evidence="1">The sequence shown here is derived from an EMBL/GenBank/DDBJ whole genome shotgun (WGS) entry which is preliminary data.</text>
</comment>
<dbReference type="Proteomes" id="UP001281761">
    <property type="component" value="Unassembled WGS sequence"/>
</dbReference>
<accession>A0ABQ9X877</accession>
<name>A0ABQ9X877_9EUKA</name>
<dbReference type="EMBL" id="JARBJD010000175">
    <property type="protein sequence ID" value="KAK2948516.1"/>
    <property type="molecule type" value="Genomic_DNA"/>
</dbReference>
<keyword evidence="2" id="KW-1185">Reference proteome</keyword>
<proteinExistence type="predicted"/>
<evidence type="ECO:0000313" key="1">
    <source>
        <dbReference type="EMBL" id="KAK2948516.1"/>
    </source>
</evidence>
<sequence>MSATEQLHTLSTTGNQTIVNILIWIVTECVVLAYPRELMELTFTAAVDTFNSREVIFQKAVIPSFHIVTFQLGDYF</sequence>
<protein>
    <submittedName>
        <fullName evidence="1">Uncharacterized protein</fullName>
    </submittedName>
</protein>
<organism evidence="1 2">
    <name type="scientific">Blattamonas nauphoetae</name>
    <dbReference type="NCBI Taxonomy" id="2049346"/>
    <lineage>
        <taxon>Eukaryota</taxon>
        <taxon>Metamonada</taxon>
        <taxon>Preaxostyla</taxon>
        <taxon>Oxymonadida</taxon>
        <taxon>Blattamonas</taxon>
    </lineage>
</organism>